<dbReference type="Pfam" id="PF00528">
    <property type="entry name" value="BPD_transp_1"/>
    <property type="match status" value="1"/>
</dbReference>
<dbReference type="Gene3D" id="1.10.3720.10">
    <property type="entry name" value="MetI-like"/>
    <property type="match status" value="1"/>
</dbReference>
<dbReference type="CDD" id="cd06261">
    <property type="entry name" value="TM_PBP2"/>
    <property type="match status" value="1"/>
</dbReference>
<dbReference type="EMBL" id="BOPG01000112">
    <property type="protein sequence ID" value="GIJ64262.1"/>
    <property type="molecule type" value="Genomic_DNA"/>
</dbReference>
<comment type="subcellular location">
    <subcellularLocation>
        <location evidence="1 7">Cell membrane</location>
        <topology evidence="1 7">Multi-pass membrane protein</topology>
    </subcellularLocation>
</comment>
<proteinExistence type="inferred from homology"/>
<keyword evidence="2 7" id="KW-0813">Transport</keyword>
<organism evidence="9 10">
    <name type="scientific">Virgisporangium aurantiacum</name>
    <dbReference type="NCBI Taxonomy" id="175570"/>
    <lineage>
        <taxon>Bacteria</taxon>
        <taxon>Bacillati</taxon>
        <taxon>Actinomycetota</taxon>
        <taxon>Actinomycetes</taxon>
        <taxon>Micromonosporales</taxon>
        <taxon>Micromonosporaceae</taxon>
        <taxon>Virgisporangium</taxon>
    </lineage>
</organism>
<keyword evidence="10" id="KW-1185">Reference proteome</keyword>
<evidence type="ECO:0000256" key="1">
    <source>
        <dbReference type="ARBA" id="ARBA00004651"/>
    </source>
</evidence>
<dbReference type="SUPFAM" id="SSF161098">
    <property type="entry name" value="MetI-like"/>
    <property type="match status" value="1"/>
</dbReference>
<dbReference type="GO" id="GO:0055085">
    <property type="term" value="P:transmembrane transport"/>
    <property type="evidence" value="ECO:0007669"/>
    <property type="project" value="InterPro"/>
</dbReference>
<dbReference type="PANTHER" id="PTHR43227:SF11">
    <property type="entry name" value="BLL4140 PROTEIN"/>
    <property type="match status" value="1"/>
</dbReference>
<dbReference type="InterPro" id="IPR000515">
    <property type="entry name" value="MetI-like"/>
</dbReference>
<evidence type="ECO:0000256" key="2">
    <source>
        <dbReference type="ARBA" id="ARBA00022448"/>
    </source>
</evidence>
<keyword evidence="5 7" id="KW-1133">Transmembrane helix</keyword>
<reference evidence="9" key="1">
    <citation type="submission" date="2021-01" db="EMBL/GenBank/DDBJ databases">
        <title>Whole genome shotgun sequence of Virgisporangium aurantiacum NBRC 16421.</title>
        <authorList>
            <person name="Komaki H."/>
            <person name="Tamura T."/>
        </authorList>
    </citation>
    <scope>NUCLEOTIDE SEQUENCE</scope>
    <source>
        <strain evidence="9">NBRC 16421</strain>
    </source>
</reference>
<keyword evidence="4 7" id="KW-0812">Transmembrane</keyword>
<feature type="domain" description="ABC transmembrane type-1" evidence="8">
    <location>
        <begin position="71"/>
        <end position="286"/>
    </location>
</feature>
<feature type="transmembrane region" description="Helical" evidence="7">
    <location>
        <begin position="77"/>
        <end position="96"/>
    </location>
</feature>
<gene>
    <name evidence="9" type="ORF">Vau01_117780</name>
</gene>
<dbReference type="PROSITE" id="PS50928">
    <property type="entry name" value="ABC_TM1"/>
    <property type="match status" value="1"/>
</dbReference>
<protein>
    <submittedName>
        <fullName evidence="9">Sugar ABC transporter permease</fullName>
    </submittedName>
</protein>
<comment type="caution">
    <text evidence="9">The sequence shown here is derived from an EMBL/GenBank/DDBJ whole genome shotgun (WGS) entry which is preliminary data.</text>
</comment>
<evidence type="ECO:0000256" key="6">
    <source>
        <dbReference type="ARBA" id="ARBA00023136"/>
    </source>
</evidence>
<feature type="transmembrane region" description="Helical" evidence="7">
    <location>
        <begin position="162"/>
        <end position="188"/>
    </location>
</feature>
<feature type="transmembrane region" description="Helical" evidence="7">
    <location>
        <begin position="265"/>
        <end position="289"/>
    </location>
</feature>
<evidence type="ECO:0000256" key="7">
    <source>
        <dbReference type="RuleBase" id="RU363032"/>
    </source>
</evidence>
<evidence type="ECO:0000313" key="9">
    <source>
        <dbReference type="EMBL" id="GIJ64262.1"/>
    </source>
</evidence>
<sequence length="295" mass="32736">MVASHMRRRGRFVGLAYLTPALLFVLAFTVYPLGQMVWMSLHNWSLITPPTYVGLDNYERAFADKQFWTSFLFTLKYTAIITPILIVGGYLLALLVSANTALRKVTRTVVFVPVVIGLGVSSLLWYWLFSTDFGIINRILLDLGLIDGPVLWLGVDADTSNWAIIASVTWKVIGFGMLLFVGAIQAIPREVTEASMVDGARFGQRVFHVILPLTMRTILLVTLVSVIGSLLAFDQFYIMTAGQPQNETATSVFYVYLNSFPYLKLGYGAALSMVLALTILAFTVVQLLLTRRSSA</sequence>
<accession>A0A8J3ZHK4</accession>
<dbReference type="GO" id="GO:0005886">
    <property type="term" value="C:plasma membrane"/>
    <property type="evidence" value="ECO:0007669"/>
    <property type="project" value="UniProtKB-SubCell"/>
</dbReference>
<evidence type="ECO:0000256" key="3">
    <source>
        <dbReference type="ARBA" id="ARBA00022475"/>
    </source>
</evidence>
<evidence type="ECO:0000256" key="4">
    <source>
        <dbReference type="ARBA" id="ARBA00022692"/>
    </source>
</evidence>
<evidence type="ECO:0000256" key="5">
    <source>
        <dbReference type="ARBA" id="ARBA00022989"/>
    </source>
</evidence>
<evidence type="ECO:0000313" key="10">
    <source>
        <dbReference type="Proteomes" id="UP000612585"/>
    </source>
</evidence>
<dbReference type="InterPro" id="IPR035906">
    <property type="entry name" value="MetI-like_sf"/>
</dbReference>
<dbReference type="Proteomes" id="UP000612585">
    <property type="component" value="Unassembled WGS sequence"/>
</dbReference>
<dbReference type="InterPro" id="IPR050809">
    <property type="entry name" value="UgpAE/MalFG_permease"/>
</dbReference>
<feature type="transmembrane region" description="Helical" evidence="7">
    <location>
        <begin position="108"/>
        <end position="128"/>
    </location>
</feature>
<dbReference type="PANTHER" id="PTHR43227">
    <property type="entry name" value="BLL4140 PROTEIN"/>
    <property type="match status" value="1"/>
</dbReference>
<name>A0A8J3ZHK4_9ACTN</name>
<dbReference type="AlphaFoldDB" id="A0A8J3ZHK4"/>
<feature type="transmembrane region" description="Helical" evidence="7">
    <location>
        <begin position="209"/>
        <end position="233"/>
    </location>
</feature>
<keyword evidence="6 7" id="KW-0472">Membrane</keyword>
<keyword evidence="3" id="KW-1003">Cell membrane</keyword>
<comment type="similarity">
    <text evidence="7">Belongs to the binding-protein-dependent transport system permease family.</text>
</comment>
<evidence type="ECO:0000259" key="8">
    <source>
        <dbReference type="PROSITE" id="PS50928"/>
    </source>
</evidence>
<feature type="transmembrane region" description="Helical" evidence="7">
    <location>
        <begin position="12"/>
        <end position="34"/>
    </location>
</feature>